<organism evidence="5 6">
    <name type="scientific">Spraguea lophii (strain 42_110)</name>
    <name type="common">Microsporidian parasite</name>
    <dbReference type="NCBI Taxonomy" id="1358809"/>
    <lineage>
        <taxon>Eukaryota</taxon>
        <taxon>Fungi</taxon>
        <taxon>Fungi incertae sedis</taxon>
        <taxon>Microsporidia</taxon>
        <taxon>Spragueidae</taxon>
        <taxon>Spraguea</taxon>
    </lineage>
</organism>
<evidence type="ECO:0000256" key="1">
    <source>
        <dbReference type="ARBA" id="ARBA00006538"/>
    </source>
</evidence>
<dbReference type="Proteomes" id="UP000014978">
    <property type="component" value="Unassembled WGS sequence"/>
</dbReference>
<dbReference type="InterPro" id="IPR049450">
    <property type="entry name" value="ACOT8-like_C"/>
</dbReference>
<dbReference type="GO" id="GO:0047617">
    <property type="term" value="F:fatty acyl-CoA hydrolase activity"/>
    <property type="evidence" value="ECO:0007669"/>
    <property type="project" value="InterPro"/>
</dbReference>
<dbReference type="InParanoid" id="S7WBL6"/>
<dbReference type="OMA" id="PISYHIN"/>
<evidence type="ECO:0000259" key="3">
    <source>
        <dbReference type="Pfam" id="PF13622"/>
    </source>
</evidence>
<keyword evidence="6" id="KW-1185">Reference proteome</keyword>
<protein>
    <submittedName>
        <fullName evidence="5">Acyl-CoA thioesterase II</fullName>
    </submittedName>
</protein>
<dbReference type="Gene3D" id="2.40.160.210">
    <property type="entry name" value="Acyl-CoA thioesterase, double hotdog domain"/>
    <property type="match status" value="1"/>
</dbReference>
<dbReference type="PANTHER" id="PTHR11066:SF34">
    <property type="entry name" value="ACYL-COENZYME A THIOESTERASE 8"/>
    <property type="match status" value="1"/>
</dbReference>
<dbReference type="STRING" id="1358809.S7WBL6"/>
<gene>
    <name evidence="5" type="ORF">SLOPH_103</name>
</gene>
<feature type="domain" description="Acyl-CoA thioesterase-like C-terminal" evidence="4">
    <location>
        <begin position="187"/>
        <end position="278"/>
    </location>
</feature>
<keyword evidence="2" id="KW-0378">Hydrolase</keyword>
<dbReference type="EMBL" id="ATCN01000378">
    <property type="protein sequence ID" value="EPR79167.1"/>
    <property type="molecule type" value="Genomic_DNA"/>
</dbReference>
<dbReference type="InterPro" id="IPR003703">
    <property type="entry name" value="Acyl_CoA_thio"/>
</dbReference>
<dbReference type="GO" id="GO:0009062">
    <property type="term" value="P:fatty acid catabolic process"/>
    <property type="evidence" value="ECO:0007669"/>
    <property type="project" value="TreeGrafter"/>
</dbReference>
<dbReference type="OrthoDB" id="68328at2759"/>
<accession>S7WBL6</accession>
<comment type="similarity">
    <text evidence="1">Belongs to the C/M/P thioester hydrolase family.</text>
</comment>
<comment type="caution">
    <text evidence="5">The sequence shown here is derived from an EMBL/GenBank/DDBJ whole genome shotgun (WGS) entry which is preliminary data.</text>
</comment>
<dbReference type="Pfam" id="PF13622">
    <property type="entry name" value="4HBT_3"/>
    <property type="match status" value="1"/>
</dbReference>
<dbReference type="InterPro" id="IPR042171">
    <property type="entry name" value="Acyl-CoA_hotdog"/>
</dbReference>
<name>S7WBL6_SPRLO</name>
<evidence type="ECO:0000313" key="5">
    <source>
        <dbReference type="EMBL" id="EPR79167.1"/>
    </source>
</evidence>
<evidence type="ECO:0000256" key="2">
    <source>
        <dbReference type="ARBA" id="ARBA00022801"/>
    </source>
</evidence>
<evidence type="ECO:0000313" key="6">
    <source>
        <dbReference type="Proteomes" id="UP000014978"/>
    </source>
</evidence>
<dbReference type="AlphaFoldDB" id="S7WBL6"/>
<reference evidence="6" key="1">
    <citation type="journal article" date="2013" name="PLoS Genet.">
        <title>The genome of Spraguea lophii and the basis of host-microsporidian interactions.</title>
        <authorList>
            <person name="Campbell S.E."/>
            <person name="Williams T.A."/>
            <person name="Yousuf A."/>
            <person name="Soanes D.M."/>
            <person name="Paszkiewicz K.H."/>
            <person name="Williams B.A.P."/>
        </authorList>
    </citation>
    <scope>NUCLEOTIDE SEQUENCE [LARGE SCALE GENOMIC DNA]</scope>
    <source>
        <strain evidence="6">42_110</strain>
    </source>
</reference>
<dbReference type="InterPro" id="IPR049449">
    <property type="entry name" value="TesB_ACOT8-like_N"/>
</dbReference>
<dbReference type="VEuPathDB" id="MicrosporidiaDB:SLOPH_103"/>
<dbReference type="HOGENOM" id="CLU_963455_0_0_1"/>
<dbReference type="InterPro" id="IPR029069">
    <property type="entry name" value="HotDog_dom_sf"/>
</dbReference>
<proteinExistence type="inferred from homology"/>
<dbReference type="Pfam" id="PF20789">
    <property type="entry name" value="4HBT_3C"/>
    <property type="match status" value="1"/>
</dbReference>
<dbReference type="SUPFAM" id="SSF54637">
    <property type="entry name" value="Thioesterase/thiol ester dehydrase-isomerase"/>
    <property type="match status" value="2"/>
</dbReference>
<dbReference type="GO" id="GO:0006637">
    <property type="term" value="P:acyl-CoA metabolic process"/>
    <property type="evidence" value="ECO:0007669"/>
    <property type="project" value="InterPro"/>
</dbReference>
<dbReference type="GO" id="GO:0005782">
    <property type="term" value="C:peroxisomal matrix"/>
    <property type="evidence" value="ECO:0007669"/>
    <property type="project" value="UniProtKB-SubCell"/>
</dbReference>
<evidence type="ECO:0000259" key="4">
    <source>
        <dbReference type="Pfam" id="PF20789"/>
    </source>
</evidence>
<dbReference type="PANTHER" id="PTHR11066">
    <property type="entry name" value="ACYL-COA THIOESTERASE"/>
    <property type="match status" value="1"/>
</dbReference>
<sequence length="284" mass="32804">MDLLRLNCKTDNIYEGMDLWPAYPGSPVFGGQIIGQSLLAAVESEGGKLFPISYHINFHKPTVVDKNIKYLVKELKRGKKIITKGVEVYQDDKLLSTVEVLLSDEPNIDYEYTCKNILLQDNELYDIKEMFKIKSKPENEIGKGMQAYINNLQRILCNIKIEFGMQKENVREYKFTFQENLDKKYKIPLLALISDFFMMEPALNILAKKNKIASIADVLKNFMVLSLDHKIHFLRTPKNTVRVKVEIKRICDQRVLSICSLFDEENNMLGTAIQDGMIIKRINK</sequence>
<feature type="domain" description="Acyl-CoA thioesterase-like N-terminal HotDog" evidence="3">
    <location>
        <begin position="25"/>
        <end position="97"/>
    </location>
</feature>